<keyword evidence="4 5" id="KW-0472">Membrane</keyword>
<feature type="transmembrane region" description="Helical" evidence="5">
    <location>
        <begin position="134"/>
        <end position="150"/>
    </location>
</feature>
<evidence type="ECO:0000256" key="2">
    <source>
        <dbReference type="ARBA" id="ARBA00022692"/>
    </source>
</evidence>
<dbReference type="Pfam" id="PF01027">
    <property type="entry name" value="Bax1-I"/>
    <property type="match status" value="1"/>
</dbReference>
<dbReference type="InterPro" id="IPR006214">
    <property type="entry name" value="Bax_inhibitor_1-related"/>
</dbReference>
<accession>A0A6C0F1I1</accession>
<dbReference type="EMBL" id="MN739001">
    <property type="protein sequence ID" value="QHT34513.1"/>
    <property type="molecule type" value="Genomic_DNA"/>
</dbReference>
<feature type="transmembrane region" description="Helical" evidence="5">
    <location>
        <begin position="156"/>
        <end position="175"/>
    </location>
</feature>
<feature type="transmembrane region" description="Helical" evidence="5">
    <location>
        <begin position="46"/>
        <end position="64"/>
    </location>
</feature>
<dbReference type="AlphaFoldDB" id="A0A6C0F1I1"/>
<reference evidence="6" key="1">
    <citation type="journal article" date="2020" name="Nature">
        <title>Giant virus diversity and host interactions through global metagenomics.</title>
        <authorList>
            <person name="Schulz F."/>
            <person name="Roux S."/>
            <person name="Paez-Espino D."/>
            <person name="Jungbluth S."/>
            <person name="Walsh D.A."/>
            <person name="Denef V.J."/>
            <person name="McMahon K.D."/>
            <person name="Konstantinidis K.T."/>
            <person name="Eloe-Fadrosh E.A."/>
            <person name="Kyrpides N.C."/>
            <person name="Woyke T."/>
        </authorList>
    </citation>
    <scope>NUCLEOTIDE SEQUENCE</scope>
    <source>
        <strain evidence="6">GVMAG-M-3300009163-63</strain>
    </source>
</reference>
<dbReference type="PANTHER" id="PTHR23291">
    <property type="entry name" value="BAX INHIBITOR-RELATED"/>
    <property type="match status" value="1"/>
</dbReference>
<name>A0A6C0F1I1_9ZZZZ</name>
<feature type="transmembrane region" description="Helical" evidence="5">
    <location>
        <begin position="100"/>
        <end position="122"/>
    </location>
</feature>
<evidence type="ECO:0000256" key="1">
    <source>
        <dbReference type="ARBA" id="ARBA00004141"/>
    </source>
</evidence>
<dbReference type="PANTHER" id="PTHR23291:SF50">
    <property type="entry name" value="PROTEIN LIFEGUARD 4"/>
    <property type="match status" value="1"/>
</dbReference>
<proteinExistence type="predicted"/>
<comment type="subcellular location">
    <subcellularLocation>
        <location evidence="1">Membrane</location>
        <topology evidence="1">Multi-pass membrane protein</topology>
    </subcellularLocation>
</comment>
<evidence type="ECO:0000313" key="6">
    <source>
        <dbReference type="EMBL" id="QHT34513.1"/>
    </source>
</evidence>
<organism evidence="6">
    <name type="scientific">viral metagenome</name>
    <dbReference type="NCBI Taxonomy" id="1070528"/>
    <lineage>
        <taxon>unclassified sequences</taxon>
        <taxon>metagenomes</taxon>
        <taxon>organismal metagenomes</taxon>
    </lineage>
</organism>
<evidence type="ECO:0000256" key="5">
    <source>
        <dbReference type="SAM" id="Phobius"/>
    </source>
</evidence>
<keyword evidence="2 5" id="KW-0812">Transmembrane</keyword>
<keyword evidence="3 5" id="KW-1133">Transmembrane helix</keyword>
<dbReference type="GO" id="GO:0016020">
    <property type="term" value="C:membrane"/>
    <property type="evidence" value="ECO:0007669"/>
    <property type="project" value="UniProtKB-SubCell"/>
</dbReference>
<evidence type="ECO:0000256" key="3">
    <source>
        <dbReference type="ARBA" id="ARBA00022989"/>
    </source>
</evidence>
<sequence length="214" mass="24231">MKANKTMNFIKLISKKRIFLLQVFANLITQLGITYGVSKSGFKNDNILTLFAFQIGIILILAFVKMPPIVKFVLFCAFSISFGIQLSVFNKTSYEDLVNFAIIGTICIFIAMAAIGTLLSFFEINLGETFASTLLYLLIILIIVQLVVIYTKKYDAHIRAISGAGLFLFSLFIIYDTNHILQRNYDGDFITASMDYYLDIINTFYNVLNLNNEI</sequence>
<protein>
    <submittedName>
        <fullName evidence="6">Uncharacterized protein</fullName>
    </submittedName>
</protein>
<evidence type="ECO:0000256" key="4">
    <source>
        <dbReference type="ARBA" id="ARBA00023136"/>
    </source>
</evidence>
<feature type="transmembrane region" description="Helical" evidence="5">
    <location>
        <begin position="69"/>
        <end position="88"/>
    </location>
</feature>